<comment type="caution">
    <text evidence="2">The sequence shown here is derived from an EMBL/GenBank/DDBJ whole genome shotgun (WGS) entry which is preliminary data.</text>
</comment>
<dbReference type="Proteomes" id="UP000277326">
    <property type="component" value="Unassembled WGS sequence"/>
</dbReference>
<dbReference type="EMBL" id="REFS01000007">
    <property type="protein sequence ID" value="RMB12542.1"/>
    <property type="molecule type" value="Genomic_DNA"/>
</dbReference>
<evidence type="ECO:0000313" key="3">
    <source>
        <dbReference type="Proteomes" id="UP000277326"/>
    </source>
</evidence>
<feature type="region of interest" description="Disordered" evidence="1">
    <location>
        <begin position="80"/>
        <end position="282"/>
    </location>
</feature>
<feature type="compositionally biased region" description="Low complexity" evidence="1">
    <location>
        <begin position="263"/>
        <end position="276"/>
    </location>
</feature>
<protein>
    <submittedName>
        <fullName evidence="2">Uncharacterized protein</fullName>
    </submittedName>
</protein>
<sequence>MVYQYRRAVSQSDARLTDAFGVGTRYPYTMGLRCLLGHEYANREVEREREERGNEVVVTYRTVETCDRCGERRIVSENKEVRPVRNPRDDEVTTGLGGDAGGVTADMGESPGEDDAPAAAETEPAPTPQPETPNEESTPAASTAEPTDVPDAEGAASADETATDADETDDVDDAIILDDDGTDEGGADRSHGEWPEPDTESEMEPEPEPEPDTVDDGATVVSGDEGWPDTEGEDEGFDAEPSDGTPTEVSFGGGLAPERADETASGEAEAAAATNGTTGGSVAGKQFVAAEEVERVGEEGDGETEFFCPNCGYARVAGGSSMRAGDICPECHKGYIAERERS</sequence>
<dbReference type="AlphaFoldDB" id="A0A3M0CSN7"/>
<feature type="compositionally biased region" description="Acidic residues" evidence="1">
    <location>
        <begin position="226"/>
        <end position="241"/>
    </location>
</feature>
<feature type="compositionally biased region" description="Acidic residues" evidence="1">
    <location>
        <begin position="195"/>
        <end position="215"/>
    </location>
</feature>
<accession>A0A3M0CSN7</accession>
<feature type="compositionally biased region" description="Acidic residues" evidence="1">
    <location>
        <begin position="161"/>
        <end position="185"/>
    </location>
</feature>
<organism evidence="2 3">
    <name type="scientific">Haloplanus aerogenes</name>
    <dbReference type="NCBI Taxonomy" id="660522"/>
    <lineage>
        <taxon>Archaea</taxon>
        <taxon>Methanobacteriati</taxon>
        <taxon>Methanobacteriota</taxon>
        <taxon>Stenosarchaea group</taxon>
        <taxon>Halobacteria</taxon>
        <taxon>Halobacteriales</taxon>
        <taxon>Haloferacaceae</taxon>
        <taxon>Haloplanus</taxon>
    </lineage>
</organism>
<reference evidence="2 3" key="1">
    <citation type="journal article" date="2015" name="Stand. Genomic Sci.">
        <title>Genomic Encyclopedia of Bacterial and Archaeal Type Strains, Phase III: the genomes of soil and plant-associated and newly described type strains.</title>
        <authorList>
            <person name="Whitman W.B."/>
            <person name="Woyke T."/>
            <person name="Klenk H.P."/>
            <person name="Zhou Y."/>
            <person name="Lilburn T.G."/>
            <person name="Beck B.J."/>
            <person name="De Vos P."/>
            <person name="Vandamme P."/>
            <person name="Eisen J.A."/>
            <person name="Garrity G."/>
            <person name="Hugenholtz P."/>
            <person name="Kyrpides N.C."/>
        </authorList>
    </citation>
    <scope>NUCLEOTIDE SEQUENCE [LARGE SCALE GENOMIC DNA]</scope>
    <source>
        <strain evidence="2 3">CGMCC 1.10124</strain>
    </source>
</reference>
<gene>
    <name evidence="2" type="ORF">ATH50_3207</name>
</gene>
<name>A0A3M0CSN7_9EURY</name>
<evidence type="ECO:0000256" key="1">
    <source>
        <dbReference type="SAM" id="MobiDB-lite"/>
    </source>
</evidence>
<evidence type="ECO:0000313" key="2">
    <source>
        <dbReference type="EMBL" id="RMB12542.1"/>
    </source>
</evidence>
<proteinExistence type="predicted"/>
<feature type="compositionally biased region" description="Basic and acidic residues" evidence="1">
    <location>
        <begin position="80"/>
        <end position="91"/>
    </location>
</feature>
<dbReference type="Pfam" id="PF23373">
    <property type="entry name" value="DUF7093"/>
    <property type="match status" value="1"/>
</dbReference>
<dbReference type="InterPro" id="IPR055519">
    <property type="entry name" value="DUF7093"/>
</dbReference>